<dbReference type="FunFam" id="2.30.180.10:FF:000032">
    <property type="entry name" value="Fasciclin domain-containing protein, putative"/>
    <property type="match status" value="1"/>
</dbReference>
<feature type="signal peptide" evidence="1">
    <location>
        <begin position="1"/>
        <end position="24"/>
    </location>
</feature>
<dbReference type="RefSeq" id="WP_144887307.1">
    <property type="nucleotide sequence ID" value="NZ_VLLE01000005.1"/>
</dbReference>
<evidence type="ECO:0000256" key="1">
    <source>
        <dbReference type="SAM" id="SignalP"/>
    </source>
</evidence>
<protein>
    <submittedName>
        <fullName evidence="3">Putative surface protein with fasciclin (FAS1) repeats</fullName>
    </submittedName>
</protein>
<dbReference type="InterPro" id="IPR050904">
    <property type="entry name" value="Adhesion/Biosynth-related"/>
</dbReference>
<feature type="domain" description="FAS1" evidence="2">
    <location>
        <begin position="39"/>
        <end position="181"/>
    </location>
</feature>
<accession>A0A562SGU8</accession>
<dbReference type="PANTHER" id="PTHR10900">
    <property type="entry name" value="PERIOSTIN-RELATED"/>
    <property type="match status" value="1"/>
</dbReference>
<evidence type="ECO:0000313" key="3">
    <source>
        <dbReference type="EMBL" id="TWI80408.1"/>
    </source>
</evidence>
<name>A0A562SGU8_9BACT</name>
<dbReference type="Pfam" id="PF02469">
    <property type="entry name" value="Fasciclin"/>
    <property type="match status" value="1"/>
</dbReference>
<dbReference type="Gene3D" id="2.30.180.10">
    <property type="entry name" value="FAS1 domain"/>
    <property type="match status" value="1"/>
</dbReference>
<dbReference type="PROSITE" id="PS50213">
    <property type="entry name" value="FAS1"/>
    <property type="match status" value="1"/>
</dbReference>
<gene>
    <name evidence="3" type="ORF">IQ13_3085</name>
</gene>
<keyword evidence="1" id="KW-0732">Signal</keyword>
<evidence type="ECO:0000313" key="4">
    <source>
        <dbReference type="Proteomes" id="UP000316167"/>
    </source>
</evidence>
<feature type="chain" id="PRO_5021797765" evidence="1">
    <location>
        <begin position="25"/>
        <end position="192"/>
    </location>
</feature>
<dbReference type="AlphaFoldDB" id="A0A562SGU8"/>
<dbReference type="InterPro" id="IPR036378">
    <property type="entry name" value="FAS1_dom_sf"/>
</dbReference>
<dbReference type="SUPFAM" id="SSF82153">
    <property type="entry name" value="FAS1 domain"/>
    <property type="match status" value="1"/>
</dbReference>
<dbReference type="Proteomes" id="UP000316167">
    <property type="component" value="Unassembled WGS sequence"/>
</dbReference>
<dbReference type="InterPro" id="IPR000782">
    <property type="entry name" value="FAS1_domain"/>
</dbReference>
<proteinExistence type="predicted"/>
<dbReference type="OrthoDB" id="659398at2"/>
<comment type="caution">
    <text evidence="3">The sequence shown here is derived from an EMBL/GenBank/DDBJ whole genome shotgun (WGS) entry which is preliminary data.</text>
</comment>
<organism evidence="3 4">
    <name type="scientific">Lacibacter cauensis</name>
    <dbReference type="NCBI Taxonomy" id="510947"/>
    <lineage>
        <taxon>Bacteria</taxon>
        <taxon>Pseudomonadati</taxon>
        <taxon>Bacteroidota</taxon>
        <taxon>Chitinophagia</taxon>
        <taxon>Chitinophagales</taxon>
        <taxon>Chitinophagaceae</taxon>
        <taxon>Lacibacter</taxon>
    </lineage>
</organism>
<sequence length="192" mass="20535">MKKILFAFSSTAFFMIASIVTVKAQDSTMKAEVMPAAVQQDIVDIAGGSPEHTMLVKAITDANLTKVFKMNGPYTVFAPTNAAFEKIPESDRTKLMKNKGELAKTIKYHVVGGNWNSTTLMAAIKQGNGVVELPTLAGSKLKATVEEGKVKLTDENGNALYVTNADIMASNGVIHIVDAVAMPMQQVTAAKK</sequence>
<keyword evidence="4" id="KW-1185">Reference proteome</keyword>
<dbReference type="EMBL" id="VLLE01000005">
    <property type="protein sequence ID" value="TWI80408.1"/>
    <property type="molecule type" value="Genomic_DNA"/>
</dbReference>
<reference evidence="3 4" key="1">
    <citation type="journal article" date="2015" name="Stand. Genomic Sci.">
        <title>Genomic Encyclopedia of Bacterial and Archaeal Type Strains, Phase III: the genomes of soil and plant-associated and newly described type strains.</title>
        <authorList>
            <person name="Whitman W.B."/>
            <person name="Woyke T."/>
            <person name="Klenk H.P."/>
            <person name="Zhou Y."/>
            <person name="Lilburn T.G."/>
            <person name="Beck B.J."/>
            <person name="De Vos P."/>
            <person name="Vandamme P."/>
            <person name="Eisen J.A."/>
            <person name="Garrity G."/>
            <person name="Hugenholtz P."/>
            <person name="Kyrpides N.C."/>
        </authorList>
    </citation>
    <scope>NUCLEOTIDE SEQUENCE [LARGE SCALE GENOMIC DNA]</scope>
    <source>
        <strain evidence="3 4">CGMCC 1.7271</strain>
    </source>
</reference>
<evidence type="ECO:0000259" key="2">
    <source>
        <dbReference type="PROSITE" id="PS50213"/>
    </source>
</evidence>
<dbReference type="PANTHER" id="PTHR10900:SF77">
    <property type="entry name" value="FI19380P1"/>
    <property type="match status" value="1"/>
</dbReference>
<dbReference type="SMART" id="SM00554">
    <property type="entry name" value="FAS1"/>
    <property type="match status" value="1"/>
</dbReference>
<dbReference type="GO" id="GO:0005615">
    <property type="term" value="C:extracellular space"/>
    <property type="evidence" value="ECO:0007669"/>
    <property type="project" value="TreeGrafter"/>
</dbReference>